<accession>A0A1S8AB53</accession>
<keyword evidence="4" id="KW-0560">Oxidoreductase</keyword>
<dbReference type="CDD" id="cd05214">
    <property type="entry name" value="GAPDH_I_N"/>
    <property type="match status" value="1"/>
</dbReference>
<keyword evidence="9" id="KW-1185">Reference proteome</keyword>
<comment type="pathway">
    <text evidence="1">Carbohydrate degradation; glycolysis; pyruvate from D-glyceraldehyde 3-phosphate: step 1/5.</text>
</comment>
<reference evidence="8" key="1">
    <citation type="submission" date="2016-03" db="EMBL/GenBank/DDBJ databases">
        <title>Draft genome sequence of Rosellinia necatrix.</title>
        <authorList>
            <person name="Kanematsu S."/>
        </authorList>
    </citation>
    <scope>NUCLEOTIDE SEQUENCE [LARGE SCALE GENOMIC DNA]</scope>
    <source>
        <strain evidence="8">W97</strain>
    </source>
</reference>
<dbReference type="Gene3D" id="3.30.360.10">
    <property type="entry name" value="Dihydrodipicolinate Reductase, domain 2"/>
    <property type="match status" value="1"/>
</dbReference>
<dbReference type="GO" id="GO:0051287">
    <property type="term" value="F:NAD binding"/>
    <property type="evidence" value="ECO:0007669"/>
    <property type="project" value="InterPro"/>
</dbReference>
<evidence type="ECO:0000256" key="2">
    <source>
        <dbReference type="ARBA" id="ARBA00007406"/>
    </source>
</evidence>
<evidence type="ECO:0000256" key="6">
    <source>
        <dbReference type="RuleBase" id="RU000397"/>
    </source>
</evidence>
<evidence type="ECO:0000256" key="1">
    <source>
        <dbReference type="ARBA" id="ARBA00004869"/>
    </source>
</evidence>
<dbReference type="PANTHER" id="PTHR10836">
    <property type="entry name" value="GLYCERALDEHYDE 3-PHOSPHATE DEHYDROGENASE"/>
    <property type="match status" value="1"/>
</dbReference>
<protein>
    <recommendedName>
        <fullName evidence="3">glyceraldehyde-3-phosphate dehydrogenase (phosphorylating)</fullName>
        <ecNumber evidence="3">1.2.1.12</ecNumber>
    </recommendedName>
</protein>
<dbReference type="STRING" id="77044.A0A1S8AB53"/>
<dbReference type="GO" id="GO:0006096">
    <property type="term" value="P:glycolytic process"/>
    <property type="evidence" value="ECO:0007669"/>
    <property type="project" value="UniProtKB-UniPathway"/>
</dbReference>
<evidence type="ECO:0000256" key="4">
    <source>
        <dbReference type="ARBA" id="ARBA00023002"/>
    </source>
</evidence>
<organism evidence="8">
    <name type="scientific">Rosellinia necatrix</name>
    <name type="common">White root-rot fungus</name>
    <dbReference type="NCBI Taxonomy" id="77044"/>
    <lineage>
        <taxon>Eukaryota</taxon>
        <taxon>Fungi</taxon>
        <taxon>Dikarya</taxon>
        <taxon>Ascomycota</taxon>
        <taxon>Pezizomycotina</taxon>
        <taxon>Sordariomycetes</taxon>
        <taxon>Xylariomycetidae</taxon>
        <taxon>Xylariales</taxon>
        <taxon>Xylariaceae</taxon>
        <taxon>Rosellinia</taxon>
    </lineage>
</organism>
<evidence type="ECO:0000259" key="7">
    <source>
        <dbReference type="SMART" id="SM00846"/>
    </source>
</evidence>
<dbReference type="EC" id="1.2.1.12" evidence="3"/>
<dbReference type="SUPFAM" id="SSF55347">
    <property type="entry name" value="Glyceraldehyde-3-phosphate dehydrogenase-like, C-terminal domain"/>
    <property type="match status" value="1"/>
</dbReference>
<dbReference type="InterPro" id="IPR020828">
    <property type="entry name" value="GlycerAld_3-P_DH_NAD(P)-bd"/>
</dbReference>
<dbReference type="FunFam" id="3.40.50.720:FF:000001">
    <property type="entry name" value="Glyceraldehyde-3-phosphate dehydrogenase"/>
    <property type="match status" value="1"/>
</dbReference>
<evidence type="ECO:0000256" key="5">
    <source>
        <dbReference type="ARBA" id="ARBA00023152"/>
    </source>
</evidence>
<dbReference type="AlphaFoldDB" id="A0A1S8AB53"/>
<dbReference type="Gene3D" id="3.40.50.720">
    <property type="entry name" value="NAD(P)-binding Rossmann-like Domain"/>
    <property type="match status" value="1"/>
</dbReference>
<evidence type="ECO:0000313" key="8">
    <source>
        <dbReference type="EMBL" id="GAW27279.1"/>
    </source>
</evidence>
<dbReference type="Pfam" id="PF00044">
    <property type="entry name" value="Gp_dh_N"/>
    <property type="match status" value="1"/>
</dbReference>
<keyword evidence="5" id="KW-0324">Glycolysis</keyword>
<dbReference type="InterPro" id="IPR020829">
    <property type="entry name" value="GlycerAld_3-P_DH_cat"/>
</dbReference>
<comment type="similarity">
    <text evidence="2 6">Belongs to the glyceraldehyde-3-phosphate dehydrogenase family.</text>
</comment>
<sequence length="233" mass="24258">MAPHDAPPKARIGINGFGRIGRVALRQSLRRRDVEVRAINHTCESAEDVMYLIRYDTTHGALGAGAGAGGADLEYVSEDAIRIGGREVALVSTRDASRLDWAALGVDYVLECTGRLTSTALAGRHVAASGSGGGALRVVVSAPSPDAPTFVYGVNSARYATAAAGTLPRVVSAASCTTNCVAPVLKVLHDALDITQAFFTTVHAATQSQHILDGYSRKSLRLGRFGEGGGGRV</sequence>
<dbReference type="OrthoDB" id="1152826at2759"/>
<dbReference type="UniPathway" id="UPA00109">
    <property type="reaction ID" value="UER00184"/>
</dbReference>
<dbReference type="GO" id="GO:0005829">
    <property type="term" value="C:cytosol"/>
    <property type="evidence" value="ECO:0007669"/>
    <property type="project" value="TreeGrafter"/>
</dbReference>
<dbReference type="PANTHER" id="PTHR10836:SF134">
    <property type="entry name" value="GLYCERALDEHYDE-3-PHOSPHATE DEHYDROGENASE (PHOSPHORYLATING)"/>
    <property type="match status" value="1"/>
</dbReference>
<gene>
    <name evidence="8" type="ORF">SAMD00023353_9800200</name>
</gene>
<dbReference type="PRINTS" id="PR00078">
    <property type="entry name" value="G3PDHDRGNASE"/>
</dbReference>
<dbReference type="EMBL" id="DF977543">
    <property type="protein sequence ID" value="GAW27279.1"/>
    <property type="molecule type" value="Genomic_DNA"/>
</dbReference>
<feature type="domain" description="Glyceraldehyde 3-phosphate dehydrogenase NAD(P) binding" evidence="7">
    <location>
        <begin position="10"/>
        <end position="176"/>
    </location>
</feature>
<evidence type="ECO:0000313" key="9">
    <source>
        <dbReference type="Proteomes" id="UP000054516"/>
    </source>
</evidence>
<dbReference type="InterPro" id="IPR036291">
    <property type="entry name" value="NAD(P)-bd_dom_sf"/>
</dbReference>
<dbReference type="GO" id="GO:0004365">
    <property type="term" value="F:glyceraldehyde-3-phosphate dehydrogenase (NAD+) (phosphorylating) activity"/>
    <property type="evidence" value="ECO:0007669"/>
    <property type="project" value="UniProtKB-EC"/>
</dbReference>
<dbReference type="Pfam" id="PF02800">
    <property type="entry name" value="Gp_dh_C"/>
    <property type="match status" value="1"/>
</dbReference>
<dbReference type="SMART" id="SM00846">
    <property type="entry name" value="Gp_dh_N"/>
    <property type="match status" value="1"/>
</dbReference>
<proteinExistence type="inferred from homology"/>
<dbReference type="Proteomes" id="UP000054516">
    <property type="component" value="Unassembled WGS sequence"/>
</dbReference>
<dbReference type="SUPFAM" id="SSF51735">
    <property type="entry name" value="NAD(P)-binding Rossmann-fold domains"/>
    <property type="match status" value="1"/>
</dbReference>
<name>A0A1S8AB53_ROSNE</name>
<evidence type="ECO:0000256" key="3">
    <source>
        <dbReference type="ARBA" id="ARBA00013119"/>
    </source>
</evidence>
<dbReference type="InterPro" id="IPR020831">
    <property type="entry name" value="GlycerAld/Erythrose_P_DH"/>
</dbReference>